<dbReference type="OrthoDB" id="5181251at2"/>
<dbReference type="GeneID" id="55653715"/>
<keyword evidence="3" id="KW-1185">Reference proteome</keyword>
<evidence type="ECO:0000313" key="3">
    <source>
        <dbReference type="Proteomes" id="UP000244201"/>
    </source>
</evidence>
<accession>A0A2R4SVM5</accession>
<proteinExistence type="predicted"/>
<dbReference type="EMBL" id="CP026304">
    <property type="protein sequence ID" value="AVZ70918.1"/>
    <property type="molecule type" value="Genomic_DNA"/>
</dbReference>
<dbReference type="Proteomes" id="UP000244201">
    <property type="component" value="Chromosome"/>
</dbReference>
<dbReference type="AlphaFoldDB" id="A0A2R4SVM5"/>
<feature type="region of interest" description="Disordered" evidence="1">
    <location>
        <begin position="130"/>
        <end position="186"/>
    </location>
</feature>
<protein>
    <submittedName>
        <fullName evidence="2">Uncharacterized protein</fullName>
    </submittedName>
</protein>
<dbReference type="KEGG" id="slk:SLUN_00165"/>
<evidence type="ECO:0000256" key="1">
    <source>
        <dbReference type="SAM" id="MobiDB-lite"/>
    </source>
</evidence>
<organism evidence="2 3">
    <name type="scientific">Streptomyces lunaelactis</name>
    <dbReference type="NCBI Taxonomy" id="1535768"/>
    <lineage>
        <taxon>Bacteria</taxon>
        <taxon>Bacillati</taxon>
        <taxon>Actinomycetota</taxon>
        <taxon>Actinomycetes</taxon>
        <taxon>Kitasatosporales</taxon>
        <taxon>Streptomycetaceae</taxon>
        <taxon>Streptomyces</taxon>
    </lineage>
</organism>
<evidence type="ECO:0000313" key="2">
    <source>
        <dbReference type="EMBL" id="AVZ70918.1"/>
    </source>
</evidence>
<sequence length="186" mass="20014">MSAESARPRIGRTYTRARRHPWVLGKIGDWTLPLGPYTPAQLVIGAGGAFVLIRTFSWWSWMGPLPVVAWGVAVWAARGTIAGRSPLNAALDWMSFVLQPAGGRIGGRAAREPRGRLMVGGFVIEETAAAPPNPVPSAAQVRPASHLRPTTVGRQPSRTRTTEPEPAVPVPTPMQQMLRARQGVSS</sequence>
<gene>
    <name evidence="2" type="ORF">SLUN_00165</name>
</gene>
<dbReference type="RefSeq" id="WP_108146613.1">
    <property type="nucleotide sequence ID" value="NZ_CP026304.1"/>
</dbReference>
<reference evidence="2 3" key="1">
    <citation type="submission" date="2018-01" db="EMBL/GenBank/DDBJ databases">
        <title>Complete genome sequence of Streptomyces lunaelactis MM109T, a Ferroverdin A producer isolated from cave moonmilk deposits.</title>
        <authorList>
            <person name="Naome A."/>
            <person name="Martinet L."/>
            <person name="Maciejewska M."/>
            <person name="Anderssen S."/>
            <person name="Adam D."/>
            <person name="Tenconi E."/>
            <person name="Deflandre B."/>
            <person name="Arguelles-Arias A."/>
            <person name="Calusinska M."/>
            <person name="Copieters W."/>
            <person name="Karim L."/>
            <person name="Hanikenne M."/>
            <person name="Baurain D."/>
            <person name="van Wezel G."/>
            <person name="Smargiasso N."/>
            <person name="de Pauw E."/>
            <person name="Delfosse P."/>
            <person name="Rigali S."/>
        </authorList>
    </citation>
    <scope>NUCLEOTIDE SEQUENCE [LARGE SCALE GENOMIC DNA]</scope>
    <source>
        <strain evidence="2 3">MM109</strain>
    </source>
</reference>
<name>A0A2R4SVM5_9ACTN</name>